<dbReference type="GO" id="GO:0005886">
    <property type="term" value="C:plasma membrane"/>
    <property type="evidence" value="ECO:0007669"/>
    <property type="project" value="UniProtKB-SubCell"/>
</dbReference>
<feature type="transmembrane region" description="Helical" evidence="6">
    <location>
        <begin position="294"/>
        <end position="316"/>
    </location>
</feature>
<feature type="transmembrane region" description="Helical" evidence="6">
    <location>
        <begin position="166"/>
        <end position="186"/>
    </location>
</feature>
<dbReference type="PANTHER" id="PTHR39087">
    <property type="entry name" value="UPF0104 MEMBRANE PROTEIN MJ1595"/>
    <property type="match status" value="1"/>
</dbReference>
<feature type="transmembrane region" description="Helical" evidence="6">
    <location>
        <begin position="217"/>
        <end position="237"/>
    </location>
</feature>
<evidence type="ECO:0000313" key="8">
    <source>
        <dbReference type="Proteomes" id="UP000248745"/>
    </source>
</evidence>
<evidence type="ECO:0000256" key="5">
    <source>
        <dbReference type="ARBA" id="ARBA00023136"/>
    </source>
</evidence>
<organism evidence="7 8">
    <name type="scientific">Taibaiella soli</name>
    <dbReference type="NCBI Taxonomy" id="1649169"/>
    <lineage>
        <taxon>Bacteria</taxon>
        <taxon>Pseudomonadati</taxon>
        <taxon>Bacteroidota</taxon>
        <taxon>Chitinophagia</taxon>
        <taxon>Chitinophagales</taxon>
        <taxon>Chitinophagaceae</taxon>
        <taxon>Taibaiella</taxon>
    </lineage>
</organism>
<dbReference type="AlphaFoldDB" id="A0A2W2ACS9"/>
<feature type="transmembrane region" description="Helical" evidence="6">
    <location>
        <begin position="44"/>
        <end position="62"/>
    </location>
</feature>
<dbReference type="RefSeq" id="WP_110998514.1">
    <property type="nucleotide sequence ID" value="NZ_QKTW01000014.1"/>
</dbReference>
<evidence type="ECO:0000256" key="3">
    <source>
        <dbReference type="ARBA" id="ARBA00022692"/>
    </source>
</evidence>
<dbReference type="OrthoDB" id="9812094at2"/>
<keyword evidence="8" id="KW-1185">Reference proteome</keyword>
<dbReference type="EMBL" id="QKTW01000014">
    <property type="protein sequence ID" value="PZF73235.1"/>
    <property type="molecule type" value="Genomic_DNA"/>
</dbReference>
<comment type="caution">
    <text evidence="7">The sequence shown here is derived from an EMBL/GenBank/DDBJ whole genome shotgun (WGS) entry which is preliminary data.</text>
</comment>
<proteinExistence type="predicted"/>
<feature type="transmembrane region" description="Helical" evidence="6">
    <location>
        <begin position="249"/>
        <end position="274"/>
    </location>
</feature>
<feature type="transmembrane region" description="Helical" evidence="6">
    <location>
        <begin position="74"/>
        <end position="93"/>
    </location>
</feature>
<protein>
    <recommendedName>
        <fullName evidence="9">TIGR00374 family protein</fullName>
    </recommendedName>
</protein>
<evidence type="ECO:0000256" key="6">
    <source>
        <dbReference type="SAM" id="Phobius"/>
    </source>
</evidence>
<dbReference type="Pfam" id="PF03706">
    <property type="entry name" value="LPG_synthase_TM"/>
    <property type="match status" value="1"/>
</dbReference>
<keyword evidence="3 6" id="KW-0812">Transmembrane</keyword>
<reference evidence="7 8" key="1">
    <citation type="submission" date="2018-06" db="EMBL/GenBank/DDBJ databases">
        <title>Mucibacter soli gen. nov., sp. nov., a new member of the family Chitinophagaceae producing mucin.</title>
        <authorList>
            <person name="Kim M.-K."/>
            <person name="Park S."/>
            <person name="Kim T.-S."/>
            <person name="Joung Y."/>
            <person name="Han J.-H."/>
            <person name="Kim S.B."/>
        </authorList>
    </citation>
    <scope>NUCLEOTIDE SEQUENCE [LARGE SCALE GENOMIC DNA]</scope>
    <source>
        <strain evidence="7 8">R1-15</strain>
    </source>
</reference>
<name>A0A2W2ACS9_9BACT</name>
<accession>A0A2W2ACS9</accession>
<keyword evidence="2" id="KW-1003">Cell membrane</keyword>
<evidence type="ECO:0000256" key="4">
    <source>
        <dbReference type="ARBA" id="ARBA00022989"/>
    </source>
</evidence>
<sequence length="335" mass="37604">MKKTLLTILQLVVFVGLGVAIIYWKAGELSESDKAEMFRSMRSANLWMLIPLVITGFLSHWFRALRWRLLLEPLHVRPSVTNTTISVLIGYLANLFIPRMGEVAKCTVLARYERVPPDKMVGTIVAERAFDVVCLILVTVTAFILEADVIGGYAQEVLGKYFQKTTSLLVAIGGLVAVIALLIFIYRRNKDSKVGKFIKGMGDGVRSIFHLQKRALFLFYTVMIWASYLFMLQLGFWSMPFTQHFGGMTALVVLIFGSVGMIVTQGGIGAYPVLVGKVLTLYGLDEPSGLAFGWVSWMVQTFIILLLGFIALLLMFTYNRKVHHYDYVETGMDTK</sequence>
<evidence type="ECO:0000256" key="1">
    <source>
        <dbReference type="ARBA" id="ARBA00004651"/>
    </source>
</evidence>
<dbReference type="Proteomes" id="UP000248745">
    <property type="component" value="Unassembled WGS sequence"/>
</dbReference>
<dbReference type="InterPro" id="IPR022791">
    <property type="entry name" value="L-PG_synthase/AglD"/>
</dbReference>
<gene>
    <name evidence="7" type="ORF">DN068_08650</name>
</gene>
<feature type="transmembrane region" description="Helical" evidence="6">
    <location>
        <begin position="129"/>
        <end position="154"/>
    </location>
</feature>
<evidence type="ECO:0000313" key="7">
    <source>
        <dbReference type="EMBL" id="PZF73235.1"/>
    </source>
</evidence>
<keyword evidence="4 6" id="KW-1133">Transmembrane helix</keyword>
<evidence type="ECO:0008006" key="9">
    <source>
        <dbReference type="Google" id="ProtNLM"/>
    </source>
</evidence>
<keyword evidence="5 6" id="KW-0472">Membrane</keyword>
<dbReference type="PANTHER" id="PTHR39087:SF2">
    <property type="entry name" value="UPF0104 MEMBRANE PROTEIN MJ1595"/>
    <property type="match status" value="1"/>
</dbReference>
<evidence type="ECO:0000256" key="2">
    <source>
        <dbReference type="ARBA" id="ARBA00022475"/>
    </source>
</evidence>
<comment type="subcellular location">
    <subcellularLocation>
        <location evidence="1">Cell membrane</location>
        <topology evidence="1">Multi-pass membrane protein</topology>
    </subcellularLocation>
</comment>